<dbReference type="STRING" id="582851.GCA_900162665_01011"/>
<protein>
    <submittedName>
        <fullName evidence="2">Uncharacterized protein</fullName>
    </submittedName>
</protein>
<keyword evidence="1" id="KW-1133">Transmembrane helix</keyword>
<proteinExistence type="predicted"/>
<gene>
    <name evidence="2" type="ORF">OSO01_24770</name>
</gene>
<keyword evidence="1" id="KW-0812">Transmembrane</keyword>
<sequence>MVDMFLDFMLGPMRGISQFYFEYQLIFNSIIVGIAGYFLVKKRKKSNQSQ</sequence>
<feature type="transmembrane region" description="Helical" evidence="1">
    <location>
        <begin position="20"/>
        <end position="40"/>
    </location>
</feature>
<accession>A0A511ZJW4</accession>
<keyword evidence="3" id="KW-1185">Reference proteome</keyword>
<keyword evidence="1" id="KW-0472">Membrane</keyword>
<comment type="caution">
    <text evidence="2">The sequence shown here is derived from an EMBL/GenBank/DDBJ whole genome shotgun (WGS) entry which is preliminary data.</text>
</comment>
<reference evidence="2 3" key="1">
    <citation type="submission" date="2019-07" db="EMBL/GenBank/DDBJ databases">
        <title>Whole genome shotgun sequence of Oceanobacillus sojae NBRC 105379.</title>
        <authorList>
            <person name="Hosoyama A."/>
            <person name="Uohara A."/>
            <person name="Ohji S."/>
            <person name="Ichikawa N."/>
        </authorList>
    </citation>
    <scope>NUCLEOTIDE SEQUENCE [LARGE SCALE GENOMIC DNA]</scope>
    <source>
        <strain evidence="2 3">NBRC 105379</strain>
    </source>
</reference>
<evidence type="ECO:0000256" key="1">
    <source>
        <dbReference type="SAM" id="Phobius"/>
    </source>
</evidence>
<name>A0A511ZJW4_9BACI</name>
<dbReference type="AlphaFoldDB" id="A0A511ZJW4"/>
<evidence type="ECO:0000313" key="3">
    <source>
        <dbReference type="Proteomes" id="UP000321558"/>
    </source>
</evidence>
<dbReference type="RefSeq" id="WP_175637080.1">
    <property type="nucleotide sequence ID" value="NZ_BJYM01000009.1"/>
</dbReference>
<dbReference type="Proteomes" id="UP000321558">
    <property type="component" value="Unassembled WGS sequence"/>
</dbReference>
<evidence type="ECO:0000313" key="2">
    <source>
        <dbReference type="EMBL" id="GEN87738.1"/>
    </source>
</evidence>
<dbReference type="EMBL" id="BJYM01000009">
    <property type="protein sequence ID" value="GEN87738.1"/>
    <property type="molecule type" value="Genomic_DNA"/>
</dbReference>
<organism evidence="2 3">
    <name type="scientific">Oceanobacillus sojae</name>
    <dbReference type="NCBI Taxonomy" id="582851"/>
    <lineage>
        <taxon>Bacteria</taxon>
        <taxon>Bacillati</taxon>
        <taxon>Bacillota</taxon>
        <taxon>Bacilli</taxon>
        <taxon>Bacillales</taxon>
        <taxon>Bacillaceae</taxon>
        <taxon>Oceanobacillus</taxon>
    </lineage>
</organism>